<dbReference type="Proteomes" id="UP000324870">
    <property type="component" value="Unassembled WGS sequence"/>
</dbReference>
<reference evidence="3 5" key="1">
    <citation type="journal article" date="2019" name="Nat. Med.">
        <title>A library of human gut bacterial isolates paired with longitudinal multiomics data enables mechanistic microbiome research.</title>
        <authorList>
            <person name="Poyet M."/>
            <person name="Groussin M."/>
            <person name="Gibbons S.M."/>
            <person name="Avila-Pacheco J."/>
            <person name="Jiang X."/>
            <person name="Kearney S.M."/>
            <person name="Perrotta A.R."/>
            <person name="Berdy B."/>
            <person name="Zhao S."/>
            <person name="Lieberman T.D."/>
            <person name="Swanson P.K."/>
            <person name="Smith M."/>
            <person name="Roesemann S."/>
            <person name="Alexander J.E."/>
            <person name="Rich S.A."/>
            <person name="Livny J."/>
            <person name="Vlamakis H."/>
            <person name="Clish C."/>
            <person name="Bullock K."/>
            <person name="Deik A."/>
            <person name="Scott J."/>
            <person name="Pierce K.A."/>
            <person name="Xavier R.J."/>
            <person name="Alm E.J."/>
        </authorList>
    </citation>
    <scope>NUCLEOTIDE SEQUENCE [LARGE SCALE GENOMIC DNA]</scope>
    <source>
        <strain evidence="3 5">BIOML-A1</strain>
    </source>
</reference>
<comment type="caution">
    <text evidence="2">The sequence shown here is derived from an EMBL/GenBank/DDBJ whole genome shotgun (WGS) entry which is preliminary data.</text>
</comment>
<dbReference type="SUPFAM" id="SSF103515">
    <property type="entry name" value="Autotransporter"/>
    <property type="match status" value="1"/>
</dbReference>
<evidence type="ECO:0000256" key="1">
    <source>
        <dbReference type="SAM" id="SignalP"/>
    </source>
</evidence>
<dbReference type="Proteomes" id="UP001181347">
    <property type="component" value="Unassembled WGS sequence"/>
</dbReference>
<dbReference type="RefSeq" id="WP_009597511.1">
    <property type="nucleotide sequence ID" value="NZ_AP025581.1"/>
</dbReference>
<feature type="signal peptide" evidence="1">
    <location>
        <begin position="1"/>
        <end position="23"/>
    </location>
</feature>
<feature type="chain" id="PRO_5044618586" evidence="1">
    <location>
        <begin position="24"/>
        <end position="216"/>
    </location>
</feature>
<evidence type="ECO:0000313" key="5">
    <source>
        <dbReference type="Proteomes" id="UP000324870"/>
    </source>
</evidence>
<dbReference type="Proteomes" id="UP001055105">
    <property type="component" value="Unassembled WGS sequence"/>
</dbReference>
<evidence type="ECO:0000313" key="4">
    <source>
        <dbReference type="EMBL" id="MDU0261136.1"/>
    </source>
</evidence>
<dbReference type="InterPro" id="IPR036709">
    <property type="entry name" value="Autotransporte_beta_dom_sf"/>
</dbReference>
<dbReference type="EMBL" id="BQOL01000004">
    <property type="protein sequence ID" value="GKI20570.1"/>
    <property type="molecule type" value="Genomic_DNA"/>
</dbReference>
<evidence type="ECO:0000313" key="3">
    <source>
        <dbReference type="EMBL" id="KAA3160560.1"/>
    </source>
</evidence>
<gene>
    <name evidence="2" type="ORF">CE91St16_34780</name>
    <name evidence="3" type="ORF">F2A26_02140</name>
    <name evidence="4" type="ORF">RVH17_13645</name>
</gene>
<name>A0A5B5VT30_9BACT</name>
<dbReference type="AlphaFoldDB" id="A0A5B5VT30"/>
<keyword evidence="1" id="KW-0732">Signal</keyword>
<evidence type="ECO:0000313" key="6">
    <source>
        <dbReference type="Proteomes" id="UP001055105"/>
    </source>
</evidence>
<reference evidence="2" key="2">
    <citation type="submission" date="2022-01" db="EMBL/GenBank/DDBJ databases">
        <title>Novel bile acid biosynthetic pathways are enriched in the microbiome of centenarians.</title>
        <authorList>
            <person name="Sato Y."/>
            <person name="Atarashi K."/>
            <person name="Plichta R.D."/>
            <person name="Arai Y."/>
            <person name="Sasajima S."/>
            <person name="Kearney M.S."/>
            <person name="Suda W."/>
            <person name="Takeshita K."/>
            <person name="Sasaki T."/>
            <person name="Okamoto S."/>
            <person name="Skelly N.A."/>
            <person name="Okamura Y."/>
            <person name="Vlamakis H."/>
            <person name="Li Y."/>
            <person name="Tanoue T."/>
            <person name="Takei H."/>
            <person name="Nittono H."/>
            <person name="Narushima S."/>
            <person name="Irie J."/>
            <person name="Itoh H."/>
            <person name="Moriya K."/>
            <person name="Sugiura Y."/>
            <person name="Suematsu M."/>
            <person name="Moritoki N."/>
            <person name="Shibata S."/>
            <person name="Littman R.D."/>
            <person name="Fischbach A.M."/>
            <person name="Uwamino Y."/>
            <person name="Inoue T."/>
            <person name="Honda A."/>
            <person name="Hattori M."/>
            <person name="Murai T."/>
            <person name="Xavier J.R."/>
            <person name="Hirose N."/>
            <person name="Honda K."/>
        </authorList>
    </citation>
    <scope>NUCLEOTIDE SEQUENCE</scope>
    <source>
        <strain evidence="2">CE91-St16</strain>
    </source>
</reference>
<reference evidence="4" key="3">
    <citation type="submission" date="2023-10" db="EMBL/GenBank/DDBJ databases">
        <title>Genome Sequence of the Bacteria from From Gut Wall in Crohn's Disease.</title>
        <authorList>
            <person name="Rodriguez-Palacios A."/>
        </authorList>
    </citation>
    <scope>NUCLEOTIDE SEQUENCE</scope>
    <source>
        <strain evidence="4">CavFT-hAR58</strain>
    </source>
</reference>
<sequence length="216" mass="25074">MKKPFRKISVLIVLFSLFGIQNAASQGYVKLNALYALVGVVNPSVEFAISPKSTLQTDIVVSPWKSINRKHMTFAIFMGEYRRYFKEHNRGWYLGANIGMMAFDMSKPYIEGWKLKFEDRYCKGYGMMIGLCVGYEHQFGERWLLDAFFGWAWMDSHYNGYSFDGKVDMYPHRPVQPENPDPFNGSSEWYPNKLGVSIGYRIFMPKRLRTDGSCSR</sequence>
<proteinExistence type="predicted"/>
<dbReference type="Pfam" id="PF12099">
    <property type="entry name" value="DUF3575"/>
    <property type="match status" value="1"/>
</dbReference>
<dbReference type="EMBL" id="JAWDES010000005">
    <property type="protein sequence ID" value="MDU0261136.1"/>
    <property type="molecule type" value="Genomic_DNA"/>
</dbReference>
<accession>A0A5B5VT30</accession>
<dbReference type="InterPro" id="IPR021958">
    <property type="entry name" value="DUF3575"/>
</dbReference>
<dbReference type="EMBL" id="VVND01000002">
    <property type="protein sequence ID" value="KAA3160560.1"/>
    <property type="molecule type" value="Genomic_DNA"/>
</dbReference>
<protein>
    <submittedName>
        <fullName evidence="3">DUF3575 domain-containing protein</fullName>
    </submittedName>
</protein>
<evidence type="ECO:0000313" key="2">
    <source>
        <dbReference type="EMBL" id="GKI20570.1"/>
    </source>
</evidence>
<keyword evidence="5" id="KW-1185">Reference proteome</keyword>
<organism evidence="2 6">
    <name type="scientific">Alistipes finegoldii</name>
    <dbReference type="NCBI Taxonomy" id="214856"/>
    <lineage>
        <taxon>Bacteria</taxon>
        <taxon>Pseudomonadati</taxon>
        <taxon>Bacteroidota</taxon>
        <taxon>Bacteroidia</taxon>
        <taxon>Bacteroidales</taxon>
        <taxon>Rikenellaceae</taxon>
        <taxon>Alistipes</taxon>
    </lineage>
</organism>